<reference evidence="2 3" key="1">
    <citation type="submission" date="2017-03" db="EMBL/GenBank/DDBJ databases">
        <title>WGS assembly of Porphyra umbilicalis.</title>
        <authorList>
            <person name="Brawley S.H."/>
            <person name="Blouin N.A."/>
            <person name="Ficko-Blean E."/>
            <person name="Wheeler G.L."/>
            <person name="Lohr M."/>
            <person name="Goodson H.V."/>
            <person name="Jenkins J.W."/>
            <person name="Blaby-Haas C.E."/>
            <person name="Helliwell K.E."/>
            <person name="Chan C."/>
            <person name="Marriage T."/>
            <person name="Bhattacharya D."/>
            <person name="Klein A.S."/>
            <person name="Badis Y."/>
            <person name="Brodie J."/>
            <person name="Cao Y."/>
            <person name="Collen J."/>
            <person name="Dittami S.M."/>
            <person name="Gachon C.M."/>
            <person name="Green B.R."/>
            <person name="Karpowicz S."/>
            <person name="Kim J.W."/>
            <person name="Kudahl U."/>
            <person name="Lin S."/>
            <person name="Michel G."/>
            <person name="Mittag M."/>
            <person name="Olson B.J."/>
            <person name="Pangilinan J."/>
            <person name="Peng Y."/>
            <person name="Qiu H."/>
            <person name="Shu S."/>
            <person name="Singer J.T."/>
            <person name="Smith A.G."/>
            <person name="Sprecher B.N."/>
            <person name="Wagner V."/>
            <person name="Wang W."/>
            <person name="Wang Z.-Y."/>
            <person name="Yan J."/>
            <person name="Yarish C."/>
            <person name="Zoeuner-Riek S."/>
            <person name="Zhuang Y."/>
            <person name="Zou Y."/>
            <person name="Lindquist E.A."/>
            <person name="Grimwood J."/>
            <person name="Barry K."/>
            <person name="Rokhsar D.S."/>
            <person name="Schmutz J."/>
            <person name="Stiller J.W."/>
            <person name="Grossman A.R."/>
            <person name="Prochnik S.E."/>
        </authorList>
    </citation>
    <scope>NUCLEOTIDE SEQUENCE [LARGE SCALE GENOMIC DNA]</scope>
    <source>
        <strain evidence="2">4086291</strain>
    </source>
</reference>
<sequence>MSEPTSSARSKPASPKTTRATPQRLPTMSATMSATWRAWARTSLSRTSARLSRRRCSARRSPTCLTTRTRCACSTTWPLTRSASSSRASTSKGRLRRRFAARRTFTRITRRCRRVAPTPPSSPCPSSWRRWASSRRSSARSLCGCPAPRRRVTWPGGRRRPRRSSGRCGSTCCSPSRWSLAGPRRPRGGSLAAARRLARPAALPSRTSSRGRCRRLSAAPTGARRKTCCSTTAWRFHPCAKSPSGTCRSTASALTSRRRRRCRGASSSACSLGSCSGCSSRR</sequence>
<evidence type="ECO:0000313" key="2">
    <source>
        <dbReference type="EMBL" id="OSX68764.1"/>
    </source>
</evidence>
<protein>
    <submittedName>
        <fullName evidence="2">Uncharacterized protein</fullName>
    </submittedName>
</protein>
<feature type="compositionally biased region" description="Low complexity" evidence="1">
    <location>
        <begin position="194"/>
        <end position="206"/>
    </location>
</feature>
<feature type="region of interest" description="Disordered" evidence="1">
    <location>
        <begin position="1"/>
        <end position="26"/>
    </location>
</feature>
<keyword evidence="3" id="KW-1185">Reference proteome</keyword>
<evidence type="ECO:0000313" key="3">
    <source>
        <dbReference type="Proteomes" id="UP000218209"/>
    </source>
</evidence>
<name>A0A1X6NJG6_PORUM</name>
<dbReference type="EMBL" id="KV920112">
    <property type="protein sequence ID" value="OSX68764.1"/>
    <property type="molecule type" value="Genomic_DNA"/>
</dbReference>
<gene>
    <name evidence="2" type="ORF">BU14_2277s0001</name>
</gene>
<dbReference type="AlphaFoldDB" id="A0A1X6NJG6"/>
<evidence type="ECO:0000256" key="1">
    <source>
        <dbReference type="SAM" id="MobiDB-lite"/>
    </source>
</evidence>
<dbReference type="Proteomes" id="UP000218209">
    <property type="component" value="Unassembled WGS sequence"/>
</dbReference>
<organism evidence="2 3">
    <name type="scientific">Porphyra umbilicalis</name>
    <name type="common">Purple laver</name>
    <name type="synonym">Red alga</name>
    <dbReference type="NCBI Taxonomy" id="2786"/>
    <lineage>
        <taxon>Eukaryota</taxon>
        <taxon>Rhodophyta</taxon>
        <taxon>Bangiophyceae</taxon>
        <taxon>Bangiales</taxon>
        <taxon>Bangiaceae</taxon>
        <taxon>Porphyra</taxon>
    </lineage>
</organism>
<accession>A0A1X6NJG6</accession>
<proteinExistence type="predicted"/>
<feature type="region of interest" description="Disordered" evidence="1">
    <location>
        <begin position="194"/>
        <end position="218"/>
    </location>
</feature>